<dbReference type="SUPFAM" id="SSF47446">
    <property type="entry name" value="Signal peptide-binding domain"/>
    <property type="match status" value="2"/>
</dbReference>
<dbReference type="SMART" id="SM00382">
    <property type="entry name" value="AAA"/>
    <property type="match status" value="1"/>
</dbReference>
<dbReference type="SMART" id="SM00962">
    <property type="entry name" value="SRP54"/>
    <property type="match status" value="1"/>
</dbReference>
<dbReference type="InterPro" id="IPR000897">
    <property type="entry name" value="SRP54_GTPase_dom"/>
</dbReference>
<comment type="caution">
    <text evidence="13">The sequence shown here is derived from an EMBL/GenBank/DDBJ whole genome shotgun (WGS) entry which is preliminary data.</text>
</comment>
<dbReference type="InterPro" id="IPR022941">
    <property type="entry name" value="SRP54"/>
</dbReference>
<keyword evidence="6" id="KW-0694">RNA-binding</keyword>
<dbReference type="SUPFAM" id="SSF52540">
    <property type="entry name" value="P-loop containing nucleoside triphosphate hydrolases"/>
    <property type="match status" value="1"/>
</dbReference>
<evidence type="ECO:0000256" key="2">
    <source>
        <dbReference type="ARBA" id="ARBA00005450"/>
    </source>
</evidence>
<dbReference type="SUPFAM" id="SSF47364">
    <property type="entry name" value="Domain of the SRP/SRP receptor G-proteins"/>
    <property type="match status" value="1"/>
</dbReference>
<evidence type="ECO:0000313" key="14">
    <source>
        <dbReference type="Proteomes" id="UP001318860"/>
    </source>
</evidence>
<dbReference type="Pfam" id="PF02978">
    <property type="entry name" value="SRP_SPB"/>
    <property type="match status" value="1"/>
</dbReference>
<evidence type="ECO:0000256" key="6">
    <source>
        <dbReference type="ARBA" id="ARBA00022884"/>
    </source>
</evidence>
<keyword evidence="3" id="KW-0963">Cytoplasm</keyword>
<reference evidence="13 14" key="1">
    <citation type="journal article" date="2021" name="Comput. Struct. Biotechnol. J.">
        <title>De novo genome assembly of the potent medicinal plant Rehmannia glutinosa using nanopore technology.</title>
        <authorList>
            <person name="Ma L."/>
            <person name="Dong C."/>
            <person name="Song C."/>
            <person name="Wang X."/>
            <person name="Zheng X."/>
            <person name="Niu Y."/>
            <person name="Chen S."/>
            <person name="Feng W."/>
        </authorList>
    </citation>
    <scope>NUCLEOTIDE SEQUENCE [LARGE SCALE GENOMIC DNA]</scope>
    <source>
        <strain evidence="13">DH-2019</strain>
    </source>
</reference>
<evidence type="ECO:0000256" key="4">
    <source>
        <dbReference type="ARBA" id="ARBA00022741"/>
    </source>
</evidence>
<dbReference type="InterPro" id="IPR042101">
    <property type="entry name" value="SRP54_N_sf"/>
</dbReference>
<keyword evidence="4" id="KW-0547">Nucleotide-binding</keyword>
<dbReference type="CDD" id="cd17875">
    <property type="entry name" value="SRP54_G"/>
    <property type="match status" value="1"/>
</dbReference>
<evidence type="ECO:0000313" key="13">
    <source>
        <dbReference type="EMBL" id="KAK6148988.1"/>
    </source>
</evidence>
<dbReference type="Pfam" id="PF00448">
    <property type="entry name" value="SRP54"/>
    <property type="match status" value="2"/>
</dbReference>
<evidence type="ECO:0000256" key="1">
    <source>
        <dbReference type="ARBA" id="ARBA00004496"/>
    </source>
</evidence>
<keyword evidence="14" id="KW-1185">Reference proteome</keyword>
<accession>A0ABR0WN71</accession>
<organism evidence="13 14">
    <name type="scientific">Rehmannia glutinosa</name>
    <name type="common">Chinese foxglove</name>
    <dbReference type="NCBI Taxonomy" id="99300"/>
    <lineage>
        <taxon>Eukaryota</taxon>
        <taxon>Viridiplantae</taxon>
        <taxon>Streptophyta</taxon>
        <taxon>Embryophyta</taxon>
        <taxon>Tracheophyta</taxon>
        <taxon>Spermatophyta</taxon>
        <taxon>Magnoliopsida</taxon>
        <taxon>eudicotyledons</taxon>
        <taxon>Gunneridae</taxon>
        <taxon>Pentapetalae</taxon>
        <taxon>asterids</taxon>
        <taxon>lamiids</taxon>
        <taxon>Lamiales</taxon>
        <taxon>Orobanchaceae</taxon>
        <taxon>Rehmannieae</taxon>
        <taxon>Rehmannia</taxon>
    </lineage>
</organism>
<sequence length="579" mass="65008">MVLAQLGGTISRALQQMSNATIIDEKVLNDCLNEITRALLQSDVQFNLVRDMQKNIKKIVNLDDLAAGHNKRKIIQQAIFNELCKILDPGKPSFTPKKGKTSVIMFVGLQGSGKTTTCTKYAFYHQKKGWKPALVCADTFRAGAFDQLKQNATKAKIPFYGRFSCIPLFVEIDLSCNSYTESDPVRIAVEGVERFKKENCDLIIVDTSGRHKQEAALFEEMRQVSEATKPDLVIFVMDSSIGQAAFDQAQAFKQSVAVGAVIITKMDGHAKGGGALSARAREVEFEQWGRIWSWEKVLVSCISSVASDYGDVHKDDSHNQVAATKSPVIFIGTGEHMDEFEVFDVKPFVSRLLGMGDWSGFMDKIQEVVPMDQQPELLQKLSEGNFTLRIMYEQFQNILKMGPIGQVKCIPIIYIYIYIIIFDVSAQEHLEKVFSMLPGFSQELMPKGREKESQAKIKRYMTMMDSMTNEELDSSNPKLMNESRIMRIARGCGRPVRDVMEMLEEYKRLAKIWSKMKGLKIPKKGEMSALSRNMNAQHMSKVLPPQMLKQIGGMGGLQNLMKQMGLAKDMMGMFGGGEK</sequence>
<dbReference type="Gene3D" id="1.10.260.30">
    <property type="entry name" value="Signal recognition particle, SRP54 subunit, M-domain"/>
    <property type="match status" value="2"/>
</dbReference>
<dbReference type="InterPro" id="IPR036225">
    <property type="entry name" value="SRP/SRP_N"/>
</dbReference>
<evidence type="ECO:0000259" key="12">
    <source>
        <dbReference type="PROSITE" id="PS00300"/>
    </source>
</evidence>
<dbReference type="SMART" id="SM00963">
    <property type="entry name" value="SRP54_N"/>
    <property type="match status" value="1"/>
</dbReference>
<dbReference type="PANTHER" id="PTHR11564">
    <property type="entry name" value="SIGNAL RECOGNITION PARTICLE 54K PROTEIN SRP54"/>
    <property type="match status" value="1"/>
</dbReference>
<comment type="catalytic activity">
    <reaction evidence="11">
        <text>GTP + H2O = GDP + phosphate + H(+)</text>
        <dbReference type="Rhea" id="RHEA:19669"/>
        <dbReference type="ChEBI" id="CHEBI:15377"/>
        <dbReference type="ChEBI" id="CHEBI:15378"/>
        <dbReference type="ChEBI" id="CHEBI:37565"/>
        <dbReference type="ChEBI" id="CHEBI:43474"/>
        <dbReference type="ChEBI" id="CHEBI:58189"/>
        <dbReference type="EC" id="3.6.5.4"/>
    </reaction>
    <physiologicalReaction direction="left-to-right" evidence="11">
        <dbReference type="Rhea" id="RHEA:19670"/>
    </physiologicalReaction>
</comment>
<keyword evidence="8" id="KW-0733">Signal recognition particle</keyword>
<dbReference type="EMBL" id="JABTTQ020000009">
    <property type="protein sequence ID" value="KAK6148988.1"/>
    <property type="molecule type" value="Genomic_DNA"/>
</dbReference>
<dbReference type="PANTHER" id="PTHR11564:SF5">
    <property type="entry name" value="SIGNAL RECOGNITION PARTICLE SUBUNIT SRP54"/>
    <property type="match status" value="1"/>
</dbReference>
<dbReference type="InterPro" id="IPR004125">
    <property type="entry name" value="Signal_recog_particle_SRP54_M"/>
</dbReference>
<dbReference type="Pfam" id="PF02881">
    <property type="entry name" value="SRP54_N"/>
    <property type="match status" value="1"/>
</dbReference>
<dbReference type="PROSITE" id="PS00300">
    <property type="entry name" value="SRP54"/>
    <property type="match status" value="1"/>
</dbReference>
<gene>
    <name evidence="13" type="ORF">DH2020_016513</name>
</gene>
<dbReference type="EC" id="3.6.5.4" evidence="10"/>
<evidence type="ECO:0000256" key="10">
    <source>
        <dbReference type="ARBA" id="ARBA00035672"/>
    </source>
</evidence>
<feature type="domain" description="SRP54-type proteins GTP-binding" evidence="12">
    <location>
        <begin position="327"/>
        <end position="340"/>
    </location>
</feature>
<comment type="similarity">
    <text evidence="2">Belongs to the GTP-binding SRP family. SRP54 subfamily.</text>
</comment>
<dbReference type="Proteomes" id="UP001318860">
    <property type="component" value="Unassembled WGS sequence"/>
</dbReference>
<dbReference type="InterPro" id="IPR013822">
    <property type="entry name" value="Signal_recog_particl_SRP54_hlx"/>
</dbReference>
<proteinExistence type="inferred from homology"/>
<evidence type="ECO:0000256" key="8">
    <source>
        <dbReference type="ARBA" id="ARBA00023135"/>
    </source>
</evidence>
<protein>
    <recommendedName>
        <fullName evidence="10">signal-recognition-particle GTPase</fullName>
        <ecNumber evidence="10">3.6.5.4</ecNumber>
    </recommendedName>
</protein>
<evidence type="ECO:0000256" key="7">
    <source>
        <dbReference type="ARBA" id="ARBA00023134"/>
    </source>
</evidence>
<dbReference type="InterPro" id="IPR027417">
    <property type="entry name" value="P-loop_NTPase"/>
</dbReference>
<keyword evidence="7" id="KW-0342">GTP-binding</keyword>
<evidence type="ECO:0000256" key="9">
    <source>
        <dbReference type="ARBA" id="ARBA00023274"/>
    </source>
</evidence>
<dbReference type="Gene3D" id="1.20.120.140">
    <property type="entry name" value="Signal recognition particle SRP54, nucleotide-binding domain"/>
    <property type="match status" value="1"/>
</dbReference>
<dbReference type="InterPro" id="IPR003593">
    <property type="entry name" value="AAA+_ATPase"/>
</dbReference>
<keyword evidence="9" id="KW-0687">Ribonucleoprotein</keyword>
<evidence type="ECO:0000256" key="11">
    <source>
        <dbReference type="ARBA" id="ARBA00048157"/>
    </source>
</evidence>
<name>A0ABR0WN71_REHGL</name>
<dbReference type="Gene3D" id="3.40.50.300">
    <property type="entry name" value="P-loop containing nucleotide triphosphate hydrolases"/>
    <property type="match status" value="1"/>
</dbReference>
<dbReference type="HAMAP" id="MF_00306">
    <property type="entry name" value="SRP54"/>
    <property type="match status" value="1"/>
</dbReference>
<evidence type="ECO:0000256" key="3">
    <source>
        <dbReference type="ARBA" id="ARBA00022490"/>
    </source>
</evidence>
<keyword evidence="5" id="KW-0378">Hydrolase</keyword>
<dbReference type="InterPro" id="IPR036891">
    <property type="entry name" value="Signal_recog_part_SRP54_M_sf"/>
</dbReference>
<evidence type="ECO:0000256" key="5">
    <source>
        <dbReference type="ARBA" id="ARBA00022801"/>
    </source>
</evidence>
<comment type="subcellular location">
    <subcellularLocation>
        <location evidence="1">Cytoplasm</location>
    </subcellularLocation>
</comment>